<protein>
    <submittedName>
        <fullName evidence="1">Uncharacterized protein</fullName>
    </submittedName>
</protein>
<proteinExistence type="predicted"/>
<dbReference type="EMBL" id="HBIR01049460">
    <property type="protein sequence ID" value="CAE0584557.1"/>
    <property type="molecule type" value="Transcribed_RNA"/>
</dbReference>
<evidence type="ECO:0000313" key="1">
    <source>
        <dbReference type="EMBL" id="CAE0584557.1"/>
    </source>
</evidence>
<accession>A0A7S3THK6</accession>
<sequence>MKAKLLLLERLTDSRSAFNMNRRDGEHDQPEVVRVHPMDKCRYNWNDHRSMRASIALSAISDPHVSDYSGYTAKVKYGYHPYGTVCMFIDGAIERNEPVPCVASRNDLSVILDAGGEARSVSMDLWLEALQRDIFGVNWHASAGDADRTPDELAHMRATKTFTPSVPRFIEYVTHDAGRQLVGSFHPTDRDFFADAYDDKKVVRA</sequence>
<name>A0A7S3THK6_EMIHU</name>
<organism evidence="1">
    <name type="scientific">Emiliania huxleyi</name>
    <name type="common">Coccolithophore</name>
    <name type="synonym">Pontosphaera huxleyi</name>
    <dbReference type="NCBI Taxonomy" id="2903"/>
    <lineage>
        <taxon>Eukaryota</taxon>
        <taxon>Haptista</taxon>
        <taxon>Haptophyta</taxon>
        <taxon>Prymnesiophyceae</taxon>
        <taxon>Isochrysidales</taxon>
        <taxon>Noelaerhabdaceae</taxon>
        <taxon>Emiliania</taxon>
    </lineage>
</organism>
<gene>
    <name evidence="1" type="ORF">EHUX00137_LOCUS38605</name>
</gene>
<dbReference type="AlphaFoldDB" id="A0A7S3THK6"/>
<reference evidence="1" key="1">
    <citation type="submission" date="2021-01" db="EMBL/GenBank/DDBJ databases">
        <authorList>
            <person name="Corre E."/>
            <person name="Pelletier E."/>
            <person name="Niang G."/>
            <person name="Scheremetjew M."/>
            <person name="Finn R."/>
            <person name="Kale V."/>
            <person name="Holt S."/>
            <person name="Cochrane G."/>
            <person name="Meng A."/>
            <person name="Brown T."/>
            <person name="Cohen L."/>
        </authorList>
    </citation>
    <scope>NUCLEOTIDE SEQUENCE</scope>
    <source>
        <strain evidence="1">379</strain>
    </source>
</reference>